<organism evidence="5 6">
    <name type="scientific">Oncorhynchus kisutch</name>
    <name type="common">Coho salmon</name>
    <name type="synonym">Salmo kisutch</name>
    <dbReference type="NCBI Taxonomy" id="8019"/>
    <lineage>
        <taxon>Eukaryota</taxon>
        <taxon>Metazoa</taxon>
        <taxon>Chordata</taxon>
        <taxon>Craniata</taxon>
        <taxon>Vertebrata</taxon>
        <taxon>Euteleostomi</taxon>
        <taxon>Actinopterygii</taxon>
        <taxon>Neopterygii</taxon>
        <taxon>Teleostei</taxon>
        <taxon>Protacanthopterygii</taxon>
        <taxon>Salmoniformes</taxon>
        <taxon>Salmonidae</taxon>
        <taxon>Salmoninae</taxon>
        <taxon>Oncorhynchus</taxon>
    </lineage>
</organism>
<reference evidence="5" key="2">
    <citation type="submission" date="2025-09" db="UniProtKB">
        <authorList>
            <consortium name="Ensembl"/>
        </authorList>
    </citation>
    <scope>IDENTIFICATION</scope>
</reference>
<feature type="region of interest" description="Disordered" evidence="3">
    <location>
        <begin position="530"/>
        <end position="554"/>
    </location>
</feature>
<feature type="region of interest" description="Disordered" evidence="3">
    <location>
        <begin position="566"/>
        <end position="621"/>
    </location>
</feature>
<reference evidence="5" key="1">
    <citation type="submission" date="2025-08" db="UniProtKB">
        <authorList>
            <consortium name="Ensembl"/>
        </authorList>
    </citation>
    <scope>IDENTIFICATION</scope>
</reference>
<dbReference type="InterPro" id="IPR027882">
    <property type="entry name" value="SOGA1/2-like_CC"/>
</dbReference>
<protein>
    <submittedName>
        <fullName evidence="5">Nascent polypeptide-associated complex subunit alpha, muscle-specific form</fullName>
    </submittedName>
</protein>
<feature type="region of interest" description="Disordered" evidence="3">
    <location>
        <begin position="730"/>
        <end position="844"/>
    </location>
</feature>
<sequence>MDLRCRLELSEKGWVREKSELMERFNSERKEWESQLGDMQRKIGEMYKEVKVRREVSGEMREPVGEITEEVTLNVSVHTTSTGSSMLSDNSTSDPQSSSSSQSEPTNQHGSYPRRHRNDDFAAHRNRADHRDRGNPRNYDDCVGNQEVDMAELEAILRRVDRDSPSKGGMVNVCRSSHGGSSVGVTHNTEMSSGTWSDKMENTTALNVALKEIARVSEELCSYQDEISRKSGGDKRGRTESSYFPEVDHVTTRERMEDPAFNLTQLVADLRALEEENWLSIRNDPARGPSHLKEPTRGPSHLKDPDRGSSHLRDPDRGPSHLKEPTRGPSHLKDPDRGPSHLKEPTRGPSHLKDPDRGPSHLKDPDRGPSHLKNPARGPSHLKDPTSKPSEREREAPPLPPLLVPPPIPPRTTSWYLASPSPELQLHVPESLSGSGRKCHSPCLLLDRKCSSSPSIVRKFEAMLQENEGKVLTEAGFTTCAVPFNSHCNAGCCHNRWSFGSSKSSTYVPVQKSLSEVNIVSAAGKDLIHDYRPVEKPRSPRSPERESHIQPGNKDLAVSHICLDLTLELPPPGSNPPGSNPPGSNPPGSNPPGSNPPDSNPPDSNPPGSNPPDSNPPGHSRNMMLEQATAEFNRTLFQAEMGRGMEDDEVEDSFTSAGVSKRGVPDGTTVCGEVTHGVTRETNIDLPPRHTTEVRQKEVIFDITAQKLSSGIKLSQALPPSDPHPGVTVRTFDPPATSDLSPQRPEVAFKNMPSNPATRCPEVKHKAGPPNSLSTPTLHRSISSEYKQPAQTTHTAPGPEVSASPKRDIKAQGARPHSVKSCPAPQPPTYFRPRQVGQPGCRSTTTQDILKTGSGGSGLCVPGGSGLCVPGGSGLCVPGGSGLCVPGGSGLCVPGGSGLRVPGGSGLRVPGGSGLCVPGGSGLRVPGGSGLRVPGGSGLRVPGGSGLRVPGGSGLRGVMSDQPWKPLTLAALRPSDSRSNYGAVERILKSYENTAWSQRYQNHTQPTESSPNAGPSLRPDPGPSLSPSPNPGLSPSPNPGLSPSPNPGLSPSPNPGLSPSPNPGLSPSPNPGLSPRLSPSPNPGLSPSPNPGLSPSPNPGPSPRQEEELMDLLEEMMDKDYWDQSGPASGHSSHTHSHHSQLTSSHRETRLTMQECKVSSSSSSVQKNFSRPACPANRRPPSRWASCSPSTSSSSTSSFSSTPINQPSSGSAHKHTSFSYSAYHTETVII</sequence>
<dbReference type="KEGG" id="oki:109885678"/>
<dbReference type="Proteomes" id="UP000694557">
    <property type="component" value="Unassembled WGS sequence"/>
</dbReference>
<evidence type="ECO:0000313" key="5">
    <source>
        <dbReference type="Ensembl" id="ENSOKIP00005074676.1"/>
    </source>
</evidence>
<feature type="compositionally biased region" description="Basic and acidic residues" evidence="3">
    <location>
        <begin position="381"/>
        <end position="396"/>
    </location>
</feature>
<feature type="compositionally biased region" description="Pro residues" evidence="3">
    <location>
        <begin position="569"/>
        <end position="615"/>
    </location>
</feature>
<name>A0A8C7ILI8_ONCKI</name>
<gene>
    <name evidence="5" type="primary">LOC109885678</name>
</gene>
<dbReference type="PANTHER" id="PTHR15705">
    <property type="entry name" value="MCG7194, ISOFORM CRA_A"/>
    <property type="match status" value="1"/>
</dbReference>
<dbReference type="Ensembl" id="ENSOKIT00005079564.1">
    <property type="protein sequence ID" value="ENSOKIP00005074676.1"/>
    <property type="gene ID" value="ENSOKIG00005032242.1"/>
</dbReference>
<dbReference type="AlphaFoldDB" id="A0A8C7ILI8"/>
<feature type="compositionally biased region" description="Pro residues" evidence="3">
    <location>
        <begin position="1018"/>
        <end position="1102"/>
    </location>
</feature>
<evidence type="ECO:0000256" key="2">
    <source>
        <dbReference type="SAM" id="Coils"/>
    </source>
</evidence>
<keyword evidence="1 2" id="KW-0175">Coiled coil</keyword>
<feature type="region of interest" description="Disordered" evidence="3">
    <location>
        <begin position="1000"/>
        <end position="1217"/>
    </location>
</feature>
<evidence type="ECO:0000259" key="4">
    <source>
        <dbReference type="Pfam" id="PF14818"/>
    </source>
</evidence>
<feature type="region of interest" description="Disordered" evidence="3">
    <location>
        <begin position="227"/>
        <end position="251"/>
    </location>
</feature>
<keyword evidence="6" id="KW-1185">Reference proteome</keyword>
<feature type="coiled-coil region" evidence="2">
    <location>
        <begin position="15"/>
        <end position="42"/>
    </location>
</feature>
<evidence type="ECO:0000313" key="6">
    <source>
        <dbReference type="Proteomes" id="UP000694557"/>
    </source>
</evidence>
<feature type="compositionally biased region" description="Polar residues" evidence="3">
    <location>
        <begin position="1000"/>
        <end position="1013"/>
    </location>
</feature>
<feature type="compositionally biased region" description="Low complexity" evidence="3">
    <location>
        <begin position="1186"/>
        <end position="1202"/>
    </location>
</feature>
<feature type="compositionally biased region" description="Pro residues" evidence="3">
    <location>
        <begin position="397"/>
        <end position="408"/>
    </location>
</feature>
<feature type="compositionally biased region" description="Low complexity" evidence="3">
    <location>
        <begin position="176"/>
        <end position="185"/>
    </location>
</feature>
<proteinExistence type="predicted"/>
<dbReference type="SUPFAM" id="SSF69349">
    <property type="entry name" value="Phage fibre proteins"/>
    <property type="match status" value="1"/>
</dbReference>
<feature type="region of interest" description="Disordered" evidence="3">
    <location>
        <begin position="175"/>
        <end position="197"/>
    </location>
</feature>
<accession>A0A8C7ILI8</accession>
<feature type="region of interest" description="Disordered" evidence="3">
    <location>
        <begin position="282"/>
        <end position="408"/>
    </location>
</feature>
<feature type="compositionally biased region" description="Basic and acidic residues" evidence="3">
    <location>
        <begin position="530"/>
        <end position="548"/>
    </location>
</feature>
<dbReference type="GeneID" id="109885678"/>
<feature type="compositionally biased region" description="Basic and acidic residues" evidence="3">
    <location>
        <begin position="291"/>
        <end position="369"/>
    </location>
</feature>
<feature type="compositionally biased region" description="Basic and acidic residues" evidence="3">
    <location>
        <begin position="129"/>
        <end position="140"/>
    </location>
</feature>
<dbReference type="PANTHER" id="PTHR15705:SF1">
    <property type="entry name" value="RIKEN CDNA 9330159F19 GENE"/>
    <property type="match status" value="1"/>
</dbReference>
<feature type="compositionally biased region" description="Polar residues" evidence="3">
    <location>
        <begin position="1203"/>
        <end position="1217"/>
    </location>
</feature>
<feature type="domain" description="SOGA 1/2-like coiled-coil" evidence="4">
    <location>
        <begin position="1"/>
        <end position="54"/>
    </location>
</feature>
<feature type="region of interest" description="Disordered" evidence="3">
    <location>
        <begin position="79"/>
        <end position="143"/>
    </location>
</feature>
<evidence type="ECO:0000256" key="3">
    <source>
        <dbReference type="SAM" id="MobiDB-lite"/>
    </source>
</evidence>
<feature type="compositionally biased region" description="Polar residues" evidence="3">
    <location>
        <begin position="186"/>
        <end position="197"/>
    </location>
</feature>
<dbReference type="Pfam" id="PF14818">
    <property type="entry name" value="SOGA1-2-like_CC"/>
    <property type="match status" value="1"/>
</dbReference>
<dbReference type="GeneTree" id="ENSGT00650000094686"/>
<feature type="compositionally biased region" description="Basic and acidic residues" evidence="3">
    <location>
        <begin position="227"/>
        <end position="239"/>
    </location>
</feature>
<feature type="compositionally biased region" description="Low complexity" evidence="3">
    <location>
        <begin position="88"/>
        <end position="107"/>
    </location>
</feature>
<evidence type="ECO:0000256" key="1">
    <source>
        <dbReference type="ARBA" id="ARBA00023054"/>
    </source>
</evidence>
<feature type="compositionally biased region" description="Polar residues" evidence="3">
    <location>
        <begin position="771"/>
        <end position="795"/>
    </location>
</feature>
<dbReference type="RefSeq" id="XP_031677867.1">
    <property type="nucleotide sequence ID" value="XM_031822007.1"/>
</dbReference>